<evidence type="ECO:0000313" key="2">
    <source>
        <dbReference type="Proteomes" id="UP000589818"/>
    </source>
</evidence>
<accession>A0ACC5MFI5</accession>
<organism evidence="1 2">
    <name type="scientific">Pseudomonas umsongensis</name>
    <dbReference type="NCBI Taxonomy" id="198618"/>
    <lineage>
        <taxon>Bacteria</taxon>
        <taxon>Pseudomonadati</taxon>
        <taxon>Pseudomonadota</taxon>
        <taxon>Gammaproteobacteria</taxon>
        <taxon>Pseudomonadales</taxon>
        <taxon>Pseudomonadaceae</taxon>
        <taxon>Pseudomonas</taxon>
    </lineage>
</organism>
<comment type="caution">
    <text evidence="1">The sequence shown here is derived from an EMBL/GenBank/DDBJ whole genome shotgun (WGS) entry which is preliminary data.</text>
</comment>
<dbReference type="EMBL" id="JACHVR010000001">
    <property type="protein sequence ID" value="MBB2887448.1"/>
    <property type="molecule type" value="Genomic_DNA"/>
</dbReference>
<name>A0ACC5MFI5_9PSED</name>
<protein>
    <submittedName>
        <fullName evidence="1">Uncharacterized protein</fullName>
    </submittedName>
</protein>
<evidence type="ECO:0000313" key="1">
    <source>
        <dbReference type="EMBL" id="MBB2887448.1"/>
    </source>
</evidence>
<gene>
    <name evidence="1" type="ORF">FHR69_003314</name>
</gene>
<dbReference type="Proteomes" id="UP000589818">
    <property type="component" value="Unassembled WGS sequence"/>
</dbReference>
<keyword evidence="2" id="KW-1185">Reference proteome</keyword>
<reference evidence="1" key="1">
    <citation type="submission" date="2020-08" db="EMBL/GenBank/DDBJ databases">
        <title>Plant associated metagenomes--Microbial community diversity and host control of community assembly across model and emerging plant ecological genomics systems.</title>
        <authorList>
            <person name="Dangl J."/>
        </authorList>
    </citation>
    <scope>NUCLEOTIDE SEQUENCE</scope>
    <source>
        <strain evidence="1">KD5</strain>
    </source>
</reference>
<proteinExistence type="predicted"/>
<sequence length="63" mass="7224">MNHLSLWVAHYIYTTLSVQYKRLFESAQSQINQSHAAYDWPFCRIDRNRCSGQDTGGFALAVG</sequence>